<dbReference type="EMBL" id="JNVN01000504">
    <property type="protein sequence ID" value="KHJ35143.1"/>
    <property type="molecule type" value="Genomic_DNA"/>
</dbReference>
<dbReference type="Proteomes" id="UP000030854">
    <property type="component" value="Unassembled WGS sequence"/>
</dbReference>
<feature type="signal peptide" evidence="3">
    <location>
        <begin position="1"/>
        <end position="24"/>
    </location>
</feature>
<comment type="caution">
    <text evidence="4">The sequence shown here is derived from an EMBL/GenBank/DDBJ whole genome shotgun (WGS) entry which is preliminary data.</text>
</comment>
<dbReference type="GO" id="GO:0003723">
    <property type="term" value="F:RNA binding"/>
    <property type="evidence" value="ECO:0007669"/>
    <property type="project" value="InterPro"/>
</dbReference>
<dbReference type="InterPro" id="IPR016191">
    <property type="entry name" value="Ribonuclease/ribotoxin"/>
</dbReference>
<sequence>MYIATFKTLLLISSIIGFQKVTLAAAIPEFRTKLSGKVFYGPVSENAVTVDFRRNVHATAQDGADSPAAAPATIPEARCGSHVYNSDYIQNTLATVTELKSRAATAGTSDFPKPFGTDGKVMIYPLLRSAQVFDGTTNSQPGPDRLAVGTEGMRYSVFTAEGQPDPENSVNFQTCEYLMPENAQIEA</sequence>
<dbReference type="HOGENOM" id="CLU_1272083_0_0_1"/>
<dbReference type="SUPFAM" id="SSF53933">
    <property type="entry name" value="Microbial ribonucleases"/>
    <property type="match status" value="1"/>
</dbReference>
<organism evidence="4 5">
    <name type="scientific">Uncinula necator</name>
    <name type="common">Grape powdery mildew</name>
    <dbReference type="NCBI Taxonomy" id="52586"/>
    <lineage>
        <taxon>Eukaryota</taxon>
        <taxon>Fungi</taxon>
        <taxon>Dikarya</taxon>
        <taxon>Ascomycota</taxon>
        <taxon>Pezizomycotina</taxon>
        <taxon>Leotiomycetes</taxon>
        <taxon>Erysiphales</taxon>
        <taxon>Erysiphaceae</taxon>
        <taxon>Erysiphe</taxon>
    </lineage>
</organism>
<evidence type="ECO:0000313" key="4">
    <source>
        <dbReference type="EMBL" id="KHJ35143.1"/>
    </source>
</evidence>
<keyword evidence="2" id="KW-0378">Hydrolase</keyword>
<keyword evidence="3" id="KW-0732">Signal</keyword>
<keyword evidence="1" id="KW-0540">Nuclease</keyword>
<accession>A0A0B1PA61</accession>
<dbReference type="GO" id="GO:0004540">
    <property type="term" value="F:RNA nuclease activity"/>
    <property type="evidence" value="ECO:0007669"/>
    <property type="project" value="InterPro"/>
</dbReference>
<reference evidence="4 5" key="1">
    <citation type="journal article" date="2014" name="BMC Genomics">
        <title>Adaptive genomic structural variation in the grape powdery mildew pathogen, Erysiphe necator.</title>
        <authorList>
            <person name="Jones L."/>
            <person name="Riaz S."/>
            <person name="Morales-Cruz A."/>
            <person name="Amrine K.C."/>
            <person name="McGuire B."/>
            <person name="Gubler W.D."/>
            <person name="Walker M.A."/>
            <person name="Cantu D."/>
        </authorList>
    </citation>
    <scope>NUCLEOTIDE SEQUENCE [LARGE SCALE GENOMIC DNA]</scope>
    <source>
        <strain evidence="5">c</strain>
    </source>
</reference>
<dbReference type="AlphaFoldDB" id="A0A0B1PA61"/>
<evidence type="ECO:0000256" key="2">
    <source>
        <dbReference type="ARBA" id="ARBA00022801"/>
    </source>
</evidence>
<dbReference type="Gene3D" id="3.10.450.30">
    <property type="entry name" value="Microbial ribonucleases"/>
    <property type="match status" value="1"/>
</dbReference>
<evidence type="ECO:0000313" key="5">
    <source>
        <dbReference type="Proteomes" id="UP000030854"/>
    </source>
</evidence>
<evidence type="ECO:0000256" key="3">
    <source>
        <dbReference type="SAM" id="SignalP"/>
    </source>
</evidence>
<feature type="chain" id="PRO_5002080568" evidence="3">
    <location>
        <begin position="25"/>
        <end position="187"/>
    </location>
</feature>
<evidence type="ECO:0000256" key="1">
    <source>
        <dbReference type="ARBA" id="ARBA00022722"/>
    </source>
</evidence>
<name>A0A0B1PA61_UNCNE</name>
<protein>
    <submittedName>
        <fullName evidence="4">Putative csep0407 effector protein</fullName>
    </submittedName>
</protein>
<dbReference type="GO" id="GO:0016787">
    <property type="term" value="F:hydrolase activity"/>
    <property type="evidence" value="ECO:0007669"/>
    <property type="project" value="UniProtKB-KW"/>
</dbReference>
<dbReference type="OMA" id="EARCGSH"/>
<proteinExistence type="predicted"/>
<gene>
    <name evidence="4" type="ORF">EV44_g0379</name>
</gene>
<keyword evidence="5" id="KW-1185">Reference proteome</keyword>